<comment type="subcellular location">
    <subcellularLocation>
        <location evidence="1">Nucleus</location>
    </subcellularLocation>
</comment>
<gene>
    <name evidence="8" type="primary">LOC103049451</name>
</gene>
<evidence type="ECO:0000256" key="1">
    <source>
        <dbReference type="ARBA" id="ARBA00004123"/>
    </source>
</evidence>
<evidence type="ECO:0000256" key="2">
    <source>
        <dbReference type="ARBA" id="ARBA00023015"/>
    </source>
</evidence>
<evidence type="ECO:0000256" key="5">
    <source>
        <dbReference type="SAM" id="MobiDB-lite"/>
    </source>
</evidence>
<proteinExistence type="predicted"/>
<dbReference type="Gene3D" id="6.10.250.980">
    <property type="match status" value="1"/>
</dbReference>
<dbReference type="InterPro" id="IPR050370">
    <property type="entry name" value="HES_HEY"/>
</dbReference>
<dbReference type="Proteomes" id="UP000695026">
    <property type="component" value="Unplaced"/>
</dbReference>
<dbReference type="GO" id="GO:0003677">
    <property type="term" value="F:DNA binding"/>
    <property type="evidence" value="ECO:0007669"/>
    <property type="project" value="InterPro"/>
</dbReference>
<feature type="domain" description="Orange" evidence="6">
    <location>
        <begin position="28"/>
        <end position="52"/>
    </location>
</feature>
<keyword evidence="2" id="KW-0805">Transcription regulation</keyword>
<dbReference type="GO" id="GO:0005634">
    <property type="term" value="C:nucleus"/>
    <property type="evidence" value="ECO:0007669"/>
    <property type="project" value="UniProtKB-SubCell"/>
</dbReference>
<evidence type="ECO:0000256" key="4">
    <source>
        <dbReference type="ARBA" id="ARBA00023242"/>
    </source>
</evidence>
<evidence type="ECO:0000256" key="3">
    <source>
        <dbReference type="ARBA" id="ARBA00023163"/>
    </source>
</evidence>
<dbReference type="GO" id="GO:0006355">
    <property type="term" value="P:regulation of DNA-templated transcription"/>
    <property type="evidence" value="ECO:0007669"/>
    <property type="project" value="InterPro"/>
</dbReference>
<protein>
    <submittedName>
        <fullName evidence="8">Transcription factor HES-1</fullName>
    </submittedName>
</protein>
<dbReference type="Pfam" id="PF07527">
    <property type="entry name" value="Hairy_orange"/>
    <property type="match status" value="1"/>
</dbReference>
<dbReference type="SUPFAM" id="SSF158457">
    <property type="entry name" value="Orange domain-like"/>
    <property type="match status" value="1"/>
</dbReference>
<feature type="region of interest" description="Disordered" evidence="5">
    <location>
        <begin position="56"/>
        <end position="104"/>
    </location>
</feature>
<evidence type="ECO:0000313" key="8">
    <source>
        <dbReference type="RefSeq" id="XP_025031701.1"/>
    </source>
</evidence>
<dbReference type="AlphaFoldDB" id="A0A9F5N102"/>
<evidence type="ECO:0000259" key="6">
    <source>
        <dbReference type="PROSITE" id="PS51054"/>
    </source>
</evidence>
<accession>A0A9F5N102</accession>
<dbReference type="PROSITE" id="PS51054">
    <property type="entry name" value="ORANGE"/>
    <property type="match status" value="1"/>
</dbReference>
<dbReference type="KEGG" id="pbi:103049451"/>
<dbReference type="RefSeq" id="XP_025031701.1">
    <property type="nucleotide sequence ID" value="XM_025175933.1"/>
</dbReference>
<dbReference type="OrthoDB" id="6085656at2759"/>
<keyword evidence="3" id="KW-0804">Transcription</keyword>
<reference evidence="8" key="1">
    <citation type="submission" date="2025-08" db="UniProtKB">
        <authorList>
            <consortium name="RefSeq"/>
        </authorList>
    </citation>
    <scope>IDENTIFICATION</scope>
    <source>
        <tissue evidence="8">Liver</tissue>
    </source>
</reference>
<organism evidence="7 8">
    <name type="scientific">Python bivittatus</name>
    <name type="common">Burmese python</name>
    <name type="synonym">Python molurus bivittatus</name>
    <dbReference type="NCBI Taxonomy" id="176946"/>
    <lineage>
        <taxon>Eukaryota</taxon>
        <taxon>Metazoa</taxon>
        <taxon>Chordata</taxon>
        <taxon>Craniata</taxon>
        <taxon>Vertebrata</taxon>
        <taxon>Euteleostomi</taxon>
        <taxon>Lepidosauria</taxon>
        <taxon>Squamata</taxon>
        <taxon>Bifurcata</taxon>
        <taxon>Unidentata</taxon>
        <taxon>Episquamata</taxon>
        <taxon>Toxicofera</taxon>
        <taxon>Serpentes</taxon>
        <taxon>Henophidia</taxon>
        <taxon>Pythonidae</taxon>
        <taxon>Python</taxon>
    </lineage>
</organism>
<feature type="region of interest" description="Disordered" evidence="5">
    <location>
        <begin position="118"/>
        <end position="170"/>
    </location>
</feature>
<dbReference type="GeneID" id="103049451"/>
<name>A0A9F5N102_PYTBI</name>
<feature type="compositionally biased region" description="Pro residues" evidence="5">
    <location>
        <begin position="76"/>
        <end position="85"/>
    </location>
</feature>
<keyword evidence="7" id="KW-1185">Reference proteome</keyword>
<dbReference type="InterPro" id="IPR003650">
    <property type="entry name" value="Orange_dom"/>
</dbReference>
<sequence>MTVKHLRSLQRAQMTAALNTDPTVLCKYRAGFNECMNEVTRFLSTCEGVNTEPLRPTAVRSSHSTPTGDWAQAFPLPLPPSPQDPVPHRSQQTRSGDPAEHGSFHASRWQASWMLVKMPSPSSESEAGRVGTKQRAQQSPDPPSPPRQDKGCFLTVHPAGPARPGLFPGPLPLSEAGKPRPPLSFACALPSTPVLAWL</sequence>
<keyword evidence="4" id="KW-0539">Nucleus</keyword>
<dbReference type="PANTHER" id="PTHR10985">
    <property type="entry name" value="BASIC HELIX-LOOP-HELIX TRANSCRIPTION FACTOR, HES-RELATED"/>
    <property type="match status" value="1"/>
</dbReference>
<evidence type="ECO:0000313" key="7">
    <source>
        <dbReference type="Proteomes" id="UP000695026"/>
    </source>
</evidence>